<feature type="domain" description="FAS1" evidence="3">
    <location>
        <begin position="933"/>
        <end position="1075"/>
    </location>
</feature>
<feature type="domain" description="FAS1" evidence="3">
    <location>
        <begin position="621"/>
        <end position="763"/>
    </location>
</feature>
<dbReference type="SUPFAM" id="SSF82153">
    <property type="entry name" value="FAS1 domain"/>
    <property type="match status" value="6"/>
</dbReference>
<evidence type="ECO:0000313" key="5">
    <source>
        <dbReference type="Proteomes" id="UP000092461"/>
    </source>
</evidence>
<protein>
    <recommendedName>
        <fullName evidence="3">FAS1 domain-containing protein</fullName>
    </recommendedName>
</protein>
<dbReference type="EMBL" id="AJWK01011800">
    <property type="status" value="NOT_ANNOTATED_CDS"/>
    <property type="molecule type" value="Genomic_DNA"/>
</dbReference>
<dbReference type="AlphaFoldDB" id="A0A1B0CH07"/>
<dbReference type="EMBL" id="AJWK01011798">
    <property type="status" value="NOT_ANNOTATED_CDS"/>
    <property type="molecule type" value="Genomic_DNA"/>
</dbReference>
<dbReference type="PANTHER" id="PTHR10900">
    <property type="entry name" value="PERIOSTIN-RELATED"/>
    <property type="match status" value="1"/>
</dbReference>
<evidence type="ECO:0000256" key="1">
    <source>
        <dbReference type="SAM" id="MobiDB-lite"/>
    </source>
</evidence>
<dbReference type="PROSITE" id="PS50213">
    <property type="entry name" value="FAS1"/>
    <property type="match status" value="6"/>
</dbReference>
<reference evidence="4" key="1">
    <citation type="submission" date="2020-05" db="UniProtKB">
        <authorList>
            <consortium name="EnsemblMetazoa"/>
        </authorList>
    </citation>
    <scope>IDENTIFICATION</scope>
    <source>
        <strain evidence="4">Jacobina</strain>
    </source>
</reference>
<dbReference type="Gene3D" id="2.30.180.10">
    <property type="entry name" value="FAS1 domain"/>
    <property type="match status" value="6"/>
</dbReference>
<accession>A0A1B0CH07</accession>
<dbReference type="GO" id="GO:0007155">
    <property type="term" value="P:cell adhesion"/>
    <property type="evidence" value="ECO:0007669"/>
    <property type="project" value="TreeGrafter"/>
</dbReference>
<sequence length="1222" mass="138773">MERFPSISLLLLVTFVAFVATEEFDQWHSGLLDFSGTQGLFWPHQLDSEFRDGSNFGVRQPAVEHIPMKPEESLGEKPDRDTEPLARAASPGFADGFSQWHSGLLDFSGTQGLFWPHQLDSEFRDGSNFGVRQPAVEHIPMKPEESLGEKPDRDTEPLDVEFISGSIGNPDDTQVQIDNQPQRPVQPYPSFGPGFDDTLFQHTFTNFPGFNSFFPGFGFNRPQLRPWWRGPNVCTEKEEDIEEWDREMLSGLSLNFESCVEKTNKHVCKTISNRNGQKYTVTVTHKCCHGYERTRDGARGITCKKVDLHSVEETAESLGAKEFMRSVKNNGLTERITENITIFVPLDSAFTLFSEKMFESNLVVLPLSRSRRAAKDVSGITTRELALAHIVDGFVRVEDIQNEQLLTTSFENSTIRMNIFPRPPNQESHDFRYTANCANLKKVNKVATNGIVHVVEKVLAPVTQNILEIIEQRSDMTILRTVLQKTEIDKLLMQDGKSFTLFAPTDRAFEKLEPHLRRTIKEGSGCAANILKNHVLDLTFCSCAVVNTVMTHTYNLLDQKMTFERLDGEKEEKETPEASEVADMTSTKEITVNGLAKITEADIMATNGVIHVIDTVIPTESGMPITSMLSSQNLTTFKRLLEVSGREEEFEMMSNVSFFVPSDRAFKDSRWAKELEENPEGLKDNEELITFLNYHVGIPLIKTCDLTDDMIHTKSGSDIRVNLYATHPVFSNVMNRATVNCARLIHFDDESCGSVLHQVDKVLEPPTKSLLEILDSTEKYSKWLDFIRAANLTSLLEDTEQDFTLMVPTNDVFREQREWYEEKLKKPEEAEMIVKNHMLQDILKNHVLDLTFCSCAVVNTVMTHTYNLLDQKMTFERLDGEKEEKETPEASEVADMTSTREITVNGLAKITEADIMATNGVIHVIDTVIPTESGMPITSMLSSQNLTTFKRLLEASGREEEFEMMSNVSFFVPSDRAFKDSRWAKELEENPEGLKDNEELITFLNYHVGIPLIKTCDLTDDMIHTKSGSDIRVNLYATHPVFSNVMNRATVNCARLIHFDDESCGSVLHQVDKVLEPPTKSLLEILDSTEKYSKWLDFIRAANLTSLLEDTEQDFTLMVPTNDVFREQREWYEEKLKKPEEAEMIVKNHMLQGIVPSDWPFVRTIEALSGRPLRIDRGRRPVVANAGITKCDVVAKNGVLHEINDVIIPKERQRTPVSSFFW</sequence>
<feature type="domain" description="FAS1" evidence="3">
    <location>
        <begin position="463"/>
        <end position="617"/>
    </location>
</feature>
<dbReference type="GO" id="GO:0005615">
    <property type="term" value="C:extracellular space"/>
    <property type="evidence" value="ECO:0007669"/>
    <property type="project" value="TreeGrafter"/>
</dbReference>
<feature type="region of interest" description="Disordered" evidence="1">
    <location>
        <begin position="67"/>
        <end position="91"/>
    </location>
</feature>
<dbReference type="EnsemblMetazoa" id="LLOJ003719-RA">
    <property type="protein sequence ID" value="LLOJ003719-PA"/>
    <property type="gene ID" value="LLOJ003719"/>
</dbReference>
<keyword evidence="5" id="KW-1185">Reference proteome</keyword>
<feature type="domain" description="FAS1" evidence="3">
    <location>
        <begin position="767"/>
        <end position="929"/>
    </location>
</feature>
<evidence type="ECO:0000313" key="4">
    <source>
        <dbReference type="EnsemblMetazoa" id="LLOJ003719-PA"/>
    </source>
</evidence>
<dbReference type="SMART" id="SM00554">
    <property type="entry name" value="FAS1"/>
    <property type="match status" value="6"/>
</dbReference>
<feature type="region of interest" description="Disordered" evidence="1">
    <location>
        <begin position="134"/>
        <end position="184"/>
    </location>
</feature>
<feature type="compositionally biased region" description="Basic and acidic residues" evidence="1">
    <location>
        <begin position="139"/>
        <end position="156"/>
    </location>
</feature>
<feature type="domain" description="FAS1" evidence="3">
    <location>
        <begin position="307"/>
        <end position="459"/>
    </location>
</feature>
<dbReference type="Proteomes" id="UP000092461">
    <property type="component" value="Unassembled WGS sequence"/>
</dbReference>
<name>A0A1B0CH07_LUTLO</name>
<evidence type="ECO:0000256" key="2">
    <source>
        <dbReference type="SAM" id="SignalP"/>
    </source>
</evidence>
<dbReference type="GO" id="GO:0050839">
    <property type="term" value="F:cell adhesion molecule binding"/>
    <property type="evidence" value="ECO:0007669"/>
    <property type="project" value="TreeGrafter"/>
</dbReference>
<dbReference type="InterPro" id="IPR050904">
    <property type="entry name" value="Adhesion/Biosynth-related"/>
</dbReference>
<dbReference type="GO" id="GO:0030198">
    <property type="term" value="P:extracellular matrix organization"/>
    <property type="evidence" value="ECO:0007669"/>
    <property type="project" value="TreeGrafter"/>
</dbReference>
<dbReference type="InterPro" id="IPR000782">
    <property type="entry name" value="FAS1_domain"/>
</dbReference>
<feature type="compositionally biased region" description="Polar residues" evidence="1">
    <location>
        <begin position="171"/>
        <end position="183"/>
    </location>
</feature>
<feature type="domain" description="FAS1" evidence="3">
    <location>
        <begin position="1079"/>
        <end position="1207"/>
    </location>
</feature>
<proteinExistence type="predicted"/>
<dbReference type="Pfam" id="PF02469">
    <property type="entry name" value="Fasciclin"/>
    <property type="match status" value="6"/>
</dbReference>
<feature type="chain" id="PRO_5008405719" description="FAS1 domain-containing protein" evidence="2">
    <location>
        <begin position="22"/>
        <end position="1222"/>
    </location>
</feature>
<dbReference type="FunFam" id="2.30.180.10:FF:000025">
    <property type="entry name" value="Midline fasciclin, isoform F"/>
    <property type="match status" value="2"/>
</dbReference>
<feature type="compositionally biased region" description="Basic and acidic residues" evidence="1">
    <location>
        <begin position="67"/>
        <end position="84"/>
    </location>
</feature>
<dbReference type="VEuPathDB" id="VectorBase:LLOJ003719"/>
<feature type="signal peptide" evidence="2">
    <location>
        <begin position="1"/>
        <end position="21"/>
    </location>
</feature>
<organism evidence="4 5">
    <name type="scientific">Lutzomyia longipalpis</name>
    <name type="common">Sand fly</name>
    <dbReference type="NCBI Taxonomy" id="7200"/>
    <lineage>
        <taxon>Eukaryota</taxon>
        <taxon>Metazoa</taxon>
        <taxon>Ecdysozoa</taxon>
        <taxon>Arthropoda</taxon>
        <taxon>Hexapoda</taxon>
        <taxon>Insecta</taxon>
        <taxon>Pterygota</taxon>
        <taxon>Neoptera</taxon>
        <taxon>Endopterygota</taxon>
        <taxon>Diptera</taxon>
        <taxon>Nematocera</taxon>
        <taxon>Psychodoidea</taxon>
        <taxon>Psychodidae</taxon>
        <taxon>Lutzomyia</taxon>
        <taxon>Lutzomyia</taxon>
    </lineage>
</organism>
<dbReference type="InterPro" id="IPR036378">
    <property type="entry name" value="FAS1_dom_sf"/>
</dbReference>
<keyword evidence="2" id="KW-0732">Signal</keyword>
<dbReference type="PANTHER" id="PTHR10900:SF77">
    <property type="entry name" value="FI19380P1"/>
    <property type="match status" value="1"/>
</dbReference>
<dbReference type="EMBL" id="AJWK01011799">
    <property type="status" value="NOT_ANNOTATED_CDS"/>
    <property type="molecule type" value="Genomic_DNA"/>
</dbReference>
<dbReference type="VEuPathDB" id="VectorBase:LLONM1_004438"/>
<evidence type="ECO:0000259" key="3">
    <source>
        <dbReference type="PROSITE" id="PS50213"/>
    </source>
</evidence>
<dbReference type="GO" id="GO:0031012">
    <property type="term" value="C:extracellular matrix"/>
    <property type="evidence" value="ECO:0007669"/>
    <property type="project" value="TreeGrafter"/>
</dbReference>
<dbReference type="EMBL" id="AJWK01011797">
    <property type="status" value="NOT_ANNOTATED_CDS"/>
    <property type="molecule type" value="Genomic_DNA"/>
</dbReference>